<organism evidence="9 10">
    <name type="scientific">Mucor plumbeus</name>
    <dbReference type="NCBI Taxonomy" id="97098"/>
    <lineage>
        <taxon>Eukaryota</taxon>
        <taxon>Fungi</taxon>
        <taxon>Fungi incertae sedis</taxon>
        <taxon>Mucoromycota</taxon>
        <taxon>Mucoromycotina</taxon>
        <taxon>Mucoromycetes</taxon>
        <taxon>Mucorales</taxon>
        <taxon>Mucorineae</taxon>
        <taxon>Mucoraceae</taxon>
        <taxon>Mucor</taxon>
    </lineage>
</organism>
<comment type="caution">
    <text evidence="9">The sequence shown here is derived from an EMBL/GenBank/DDBJ whole genome shotgun (WGS) entry which is preliminary data.</text>
</comment>
<dbReference type="InterPro" id="IPR000101">
    <property type="entry name" value="GGT_peptidase"/>
</dbReference>
<dbReference type="Gene3D" id="3.60.20.40">
    <property type="match status" value="1"/>
</dbReference>
<dbReference type="NCBIfam" id="TIGR00066">
    <property type="entry name" value="g_glut_trans"/>
    <property type="match status" value="1"/>
</dbReference>
<dbReference type="PRINTS" id="PR01210">
    <property type="entry name" value="GGTRANSPTASE"/>
</dbReference>
<evidence type="ECO:0000256" key="4">
    <source>
        <dbReference type="ARBA" id="ARBA00009381"/>
    </source>
</evidence>
<comment type="catalytic activity">
    <reaction evidence="2 8">
        <text>glutathione + H2O = L-cysteinylglycine + L-glutamate</text>
        <dbReference type="Rhea" id="RHEA:28807"/>
        <dbReference type="ChEBI" id="CHEBI:15377"/>
        <dbReference type="ChEBI" id="CHEBI:29985"/>
        <dbReference type="ChEBI" id="CHEBI:57925"/>
        <dbReference type="ChEBI" id="CHEBI:61694"/>
        <dbReference type="EC" id="3.4.19.13"/>
    </reaction>
</comment>
<evidence type="ECO:0000256" key="1">
    <source>
        <dbReference type="ARBA" id="ARBA00001049"/>
    </source>
</evidence>
<evidence type="ECO:0000256" key="8">
    <source>
        <dbReference type="RuleBase" id="RU368068"/>
    </source>
</evidence>
<feature type="binding site" evidence="7">
    <location>
        <position position="481"/>
    </location>
    <ligand>
        <name>L-glutamate</name>
        <dbReference type="ChEBI" id="CHEBI:29985"/>
    </ligand>
</feature>
<dbReference type="EMBL" id="JAEPRC010000315">
    <property type="protein sequence ID" value="KAG2200492.1"/>
    <property type="molecule type" value="Genomic_DNA"/>
</dbReference>
<dbReference type="SUPFAM" id="SSF56235">
    <property type="entry name" value="N-terminal nucleophile aminohydrolases (Ntn hydrolases)"/>
    <property type="match status" value="1"/>
</dbReference>
<feature type="binding site" evidence="7">
    <location>
        <begin position="406"/>
        <end position="408"/>
    </location>
    <ligand>
        <name>L-glutamate</name>
        <dbReference type="ChEBI" id="CHEBI:29985"/>
    </ligand>
</feature>
<dbReference type="EC" id="3.4.19.13" evidence="8"/>
<evidence type="ECO:0000256" key="2">
    <source>
        <dbReference type="ARBA" id="ARBA00001089"/>
    </source>
</evidence>
<keyword evidence="8" id="KW-0808">Transferase</keyword>
<dbReference type="GO" id="GO:0005886">
    <property type="term" value="C:plasma membrane"/>
    <property type="evidence" value="ECO:0007669"/>
    <property type="project" value="TreeGrafter"/>
</dbReference>
<evidence type="ECO:0000256" key="3">
    <source>
        <dbReference type="ARBA" id="ARBA00005115"/>
    </source>
</evidence>
<dbReference type="FunFam" id="3.60.20.40:FF:000001">
    <property type="entry name" value="Gamma-glutamyltranspeptidase 1"/>
    <property type="match status" value="1"/>
</dbReference>
<dbReference type="GO" id="GO:0006751">
    <property type="term" value="P:glutathione catabolic process"/>
    <property type="evidence" value="ECO:0007669"/>
    <property type="project" value="UniProtKB-UniRule"/>
</dbReference>
<dbReference type="AlphaFoldDB" id="A0A8H7QXD7"/>
<sequence>MAKSSIQSKVLKRWTIAACITFIAIQGVANTNVLPQERAIVNDNNISHKVSGTQGAVAVENEQCSNVGLNVLKDGGSAVDSAIASSLCIGVINSFATGIGGGGFMLVRTSKGEYDFIDYRETAPSASTKDMYAKNATLSQVTGLAVGIPGEIRGFELAHSKQLPWSRLFRDAIDIARDGFVTNDLMHSRLKSAQKWLLNLPEWVEVFAANGTIAKPGDIIKRPALAKTLETIADQGADSFYSGFIAKSIVNTIAKNSGIITLEDLKNYKALNRPVISTTYHNSKIFTTSAPTSGPVLLNILNLIEPYNFYKDGGRNTLNMHRLVEAFKFAYAARTEMGDPYFNDIEKRMEELISKEWADSVRLNITDNETHNFEYYNPRFEGNNPHGTMHLSVVGKDNSAVSLTSTVNLSFGSGIMDTKTGIIFNDAQDDFSSVGVANAFGFSPSAANFIAPGKRPLSSITPTIIEDKDGNLKMIVGASGGSVIITAAINTIINALDFKMDLFDSVGLPRIHHQLSPNKIGIEPGFDSRITEGLIKLGHQIYHLDLDTGGIVSAVQTILRYPNGTMDAASDPRKFGLAAAY</sequence>
<dbReference type="Proteomes" id="UP000650833">
    <property type="component" value="Unassembled WGS sequence"/>
</dbReference>
<dbReference type="PANTHER" id="PTHR11686">
    <property type="entry name" value="GAMMA GLUTAMYL TRANSPEPTIDASE"/>
    <property type="match status" value="1"/>
</dbReference>
<gene>
    <name evidence="9" type="ORF">INT46_004261</name>
</gene>
<evidence type="ECO:0000256" key="6">
    <source>
        <dbReference type="PIRSR" id="PIRSR600101-1"/>
    </source>
</evidence>
<reference evidence="9" key="1">
    <citation type="submission" date="2020-12" db="EMBL/GenBank/DDBJ databases">
        <title>Metabolic potential, ecology and presence of endohyphal bacteria is reflected in genomic diversity of Mucoromycotina.</title>
        <authorList>
            <person name="Muszewska A."/>
            <person name="Okrasinska A."/>
            <person name="Steczkiewicz K."/>
            <person name="Drgas O."/>
            <person name="Orlowska M."/>
            <person name="Perlinska-Lenart U."/>
            <person name="Aleksandrzak-Piekarczyk T."/>
            <person name="Szatraj K."/>
            <person name="Zielenkiewicz U."/>
            <person name="Pilsyk S."/>
            <person name="Malc E."/>
            <person name="Mieczkowski P."/>
            <person name="Kruszewska J.S."/>
            <person name="Biernat P."/>
            <person name="Pawlowska J."/>
        </authorList>
    </citation>
    <scope>NUCLEOTIDE SEQUENCE</scope>
    <source>
        <strain evidence="9">CBS 226.32</strain>
    </source>
</reference>
<accession>A0A8H7QXD7</accession>
<dbReference type="InterPro" id="IPR043138">
    <property type="entry name" value="GGT_lsub"/>
</dbReference>
<evidence type="ECO:0000256" key="5">
    <source>
        <dbReference type="ARBA" id="ARBA00047417"/>
    </source>
</evidence>
<dbReference type="PANTHER" id="PTHR11686:SF9">
    <property type="entry name" value="RE13973P"/>
    <property type="match status" value="1"/>
</dbReference>
<keyword evidence="8" id="KW-0378">Hydrolase</keyword>
<feature type="binding site" evidence="7">
    <location>
        <position position="430"/>
    </location>
    <ligand>
        <name>L-glutamate</name>
        <dbReference type="ChEBI" id="CHEBI:29985"/>
    </ligand>
</feature>
<dbReference type="Gene3D" id="1.10.246.130">
    <property type="match status" value="1"/>
</dbReference>
<dbReference type="UniPathway" id="UPA00204"/>
<comment type="catalytic activity">
    <reaction evidence="5 8">
        <text>an N-terminal (5-L-glutamyl)-[peptide] + an alpha-amino acid = 5-L-glutamyl amino acid + an N-terminal L-alpha-aminoacyl-[peptide]</text>
        <dbReference type="Rhea" id="RHEA:23904"/>
        <dbReference type="Rhea" id="RHEA-COMP:9780"/>
        <dbReference type="Rhea" id="RHEA-COMP:9795"/>
        <dbReference type="ChEBI" id="CHEBI:77644"/>
        <dbReference type="ChEBI" id="CHEBI:78597"/>
        <dbReference type="ChEBI" id="CHEBI:78599"/>
        <dbReference type="ChEBI" id="CHEBI:78608"/>
        <dbReference type="EC" id="2.3.2.2"/>
    </reaction>
</comment>
<keyword evidence="10" id="KW-1185">Reference proteome</keyword>
<feature type="binding site" evidence="7">
    <location>
        <begin position="458"/>
        <end position="459"/>
    </location>
    <ligand>
        <name>L-glutamate</name>
        <dbReference type="ChEBI" id="CHEBI:29985"/>
    </ligand>
</feature>
<dbReference type="Pfam" id="PF01019">
    <property type="entry name" value="G_glu_transpept"/>
    <property type="match status" value="1"/>
</dbReference>
<evidence type="ECO:0000256" key="7">
    <source>
        <dbReference type="PIRSR" id="PIRSR600101-2"/>
    </source>
</evidence>
<proteinExistence type="inferred from homology"/>
<comment type="function">
    <text evidence="8">Cleaves the gamma-glutamyl peptide bond of glutathione and glutathione conjugates.</text>
</comment>
<dbReference type="OrthoDB" id="1081007at2759"/>
<dbReference type="InterPro" id="IPR029055">
    <property type="entry name" value="Ntn_hydrolases_N"/>
</dbReference>
<dbReference type="GO" id="GO:0036374">
    <property type="term" value="F:glutathione hydrolase activity"/>
    <property type="evidence" value="ECO:0007669"/>
    <property type="project" value="UniProtKB-UniRule"/>
</dbReference>
<feature type="binding site" evidence="7">
    <location>
        <position position="120"/>
    </location>
    <ligand>
        <name>L-glutamate</name>
        <dbReference type="ChEBI" id="CHEBI:29985"/>
    </ligand>
</feature>
<feature type="active site" description="Nucleophile" evidence="6">
    <location>
        <position position="388"/>
    </location>
</feature>
<keyword evidence="8" id="KW-0012">Acyltransferase</keyword>
<dbReference type="EC" id="2.3.2.2" evidence="8"/>
<evidence type="ECO:0000313" key="9">
    <source>
        <dbReference type="EMBL" id="KAG2200492.1"/>
    </source>
</evidence>
<name>A0A8H7QXD7_9FUNG</name>
<evidence type="ECO:0000313" key="10">
    <source>
        <dbReference type="Proteomes" id="UP000650833"/>
    </source>
</evidence>
<protein>
    <recommendedName>
        <fullName evidence="8">Glutathione hydrolase</fullName>
        <ecNumber evidence="8">2.3.2.2</ecNumber>
        <ecNumber evidence="8">3.4.19.13</ecNumber>
    </recommendedName>
    <alternativeName>
        <fullName evidence="8">Gamma-glutamyltransferase</fullName>
    </alternativeName>
    <alternativeName>
        <fullName evidence="8">Gamma-glutamyltranspeptidase</fullName>
    </alternativeName>
</protein>
<dbReference type="GO" id="GO:0103068">
    <property type="term" value="F:leukotriene C4 gamma-glutamyl transferase activity"/>
    <property type="evidence" value="ECO:0007669"/>
    <property type="project" value="UniProtKB-EC"/>
</dbReference>
<comment type="pathway">
    <text evidence="3 8">Sulfur metabolism; glutathione metabolism.</text>
</comment>
<comment type="catalytic activity">
    <reaction evidence="1 8">
        <text>an S-substituted glutathione + H2O = an S-substituted L-cysteinylglycine + L-glutamate</text>
        <dbReference type="Rhea" id="RHEA:59468"/>
        <dbReference type="ChEBI" id="CHEBI:15377"/>
        <dbReference type="ChEBI" id="CHEBI:29985"/>
        <dbReference type="ChEBI" id="CHEBI:90779"/>
        <dbReference type="ChEBI" id="CHEBI:143103"/>
        <dbReference type="EC" id="3.4.19.13"/>
    </reaction>
</comment>
<dbReference type="InterPro" id="IPR043137">
    <property type="entry name" value="GGT_ssub_C"/>
</dbReference>
<comment type="similarity">
    <text evidence="4">Belongs to the gamma-glutamyltransferase family.</text>
</comment>
<dbReference type="FunFam" id="1.10.246.130:FF:000001">
    <property type="entry name" value="Gamma-glutamyltransferase 5 isoform 1"/>
    <property type="match status" value="1"/>
</dbReference>